<reference evidence="5" key="1">
    <citation type="journal article" date="2019" name="Int. J. Syst. Evol. Microbiol.">
        <title>The Global Catalogue of Microorganisms (GCM) 10K type strain sequencing project: providing services to taxonomists for standard genome sequencing and annotation.</title>
        <authorList>
            <consortium name="The Broad Institute Genomics Platform"/>
            <consortium name="The Broad Institute Genome Sequencing Center for Infectious Disease"/>
            <person name="Wu L."/>
            <person name="Ma J."/>
        </authorList>
    </citation>
    <scope>NUCLEOTIDE SEQUENCE [LARGE SCALE GENOMIC DNA]</scope>
    <source>
        <strain evidence="5">JCM 18325</strain>
    </source>
</reference>
<evidence type="ECO:0000256" key="2">
    <source>
        <dbReference type="SAM" id="Phobius"/>
    </source>
</evidence>
<dbReference type="InterPro" id="IPR058207">
    <property type="entry name" value="PID_CTERM"/>
</dbReference>
<dbReference type="EMBL" id="BAABJW010000001">
    <property type="protein sequence ID" value="GAA4801069.1"/>
    <property type="molecule type" value="Genomic_DNA"/>
</dbReference>
<feature type="compositionally biased region" description="Low complexity" evidence="1">
    <location>
        <begin position="26"/>
        <end position="37"/>
    </location>
</feature>
<protein>
    <recommendedName>
        <fullName evidence="6">VPEID-CTERM sorting domain-containing protein</fullName>
    </recommendedName>
</protein>
<organism evidence="4 5">
    <name type="scientific">Litoribaculum gwangyangense</name>
    <dbReference type="NCBI Taxonomy" id="1130722"/>
    <lineage>
        <taxon>Bacteria</taxon>
        <taxon>Pseudomonadati</taxon>
        <taxon>Bacteroidota</taxon>
        <taxon>Flavobacteriia</taxon>
        <taxon>Flavobacteriales</taxon>
        <taxon>Flavobacteriaceae</taxon>
        <taxon>Litoribaculum</taxon>
    </lineage>
</organism>
<keyword evidence="2" id="KW-0472">Membrane</keyword>
<proteinExistence type="predicted"/>
<evidence type="ECO:0000256" key="1">
    <source>
        <dbReference type="SAM" id="MobiDB-lite"/>
    </source>
</evidence>
<keyword evidence="2" id="KW-0812">Transmembrane</keyword>
<feature type="transmembrane region" description="Helical" evidence="2">
    <location>
        <begin position="49"/>
        <end position="67"/>
    </location>
</feature>
<feature type="chain" id="PRO_5045235377" description="VPEID-CTERM sorting domain-containing protein" evidence="3">
    <location>
        <begin position="26"/>
        <end position="75"/>
    </location>
</feature>
<gene>
    <name evidence="4" type="ORF">GCM10023330_03540</name>
</gene>
<sequence>MKNFKKNIGLLVVLFSLLLATNTYASSSPVDDFSSDSSDSKDNNGGDCVPLDGGLSILLLGAAAFGAKKLHDTRK</sequence>
<dbReference type="NCBIfam" id="NF046080">
    <property type="entry name" value="PID_CTERM"/>
    <property type="match status" value="1"/>
</dbReference>
<keyword evidence="3" id="KW-0732">Signal</keyword>
<keyword evidence="2" id="KW-1133">Transmembrane helix</keyword>
<evidence type="ECO:0000256" key="3">
    <source>
        <dbReference type="SAM" id="SignalP"/>
    </source>
</evidence>
<dbReference type="Proteomes" id="UP001501433">
    <property type="component" value="Unassembled WGS sequence"/>
</dbReference>
<evidence type="ECO:0000313" key="5">
    <source>
        <dbReference type="Proteomes" id="UP001501433"/>
    </source>
</evidence>
<evidence type="ECO:0000313" key="4">
    <source>
        <dbReference type="EMBL" id="GAA4801069.1"/>
    </source>
</evidence>
<name>A0ABP9BVD5_9FLAO</name>
<evidence type="ECO:0008006" key="6">
    <source>
        <dbReference type="Google" id="ProtNLM"/>
    </source>
</evidence>
<feature type="region of interest" description="Disordered" evidence="1">
    <location>
        <begin position="26"/>
        <end position="46"/>
    </location>
</feature>
<feature type="signal peptide" evidence="3">
    <location>
        <begin position="1"/>
        <end position="25"/>
    </location>
</feature>
<accession>A0ABP9BVD5</accession>
<keyword evidence="5" id="KW-1185">Reference proteome</keyword>
<comment type="caution">
    <text evidence="4">The sequence shown here is derived from an EMBL/GenBank/DDBJ whole genome shotgun (WGS) entry which is preliminary data.</text>
</comment>